<feature type="chain" id="PRO_5014115501" evidence="5">
    <location>
        <begin position="21"/>
        <end position="106"/>
    </location>
</feature>
<dbReference type="PANTHER" id="PTHR33751:SF1">
    <property type="entry name" value="CBB3-TYPE CYTOCHROME C OXIDASE SUBUNIT FIXP"/>
    <property type="match status" value="1"/>
</dbReference>
<feature type="signal peptide" evidence="5">
    <location>
        <begin position="1"/>
        <end position="20"/>
    </location>
</feature>
<reference evidence="7 8" key="1">
    <citation type="submission" date="2017-12" db="EMBL/GenBank/DDBJ databases">
        <title>Phylogenetic diversity of female urinary microbiome.</title>
        <authorList>
            <person name="Thomas-White K."/>
            <person name="Wolfe A.J."/>
        </authorList>
    </citation>
    <scope>NUCLEOTIDE SEQUENCE [LARGE SCALE GENOMIC DNA]</scope>
    <source>
        <strain evidence="7 8">UMB0112</strain>
    </source>
</reference>
<keyword evidence="1 4" id="KW-0349">Heme</keyword>
<evidence type="ECO:0000259" key="6">
    <source>
        <dbReference type="PROSITE" id="PS51007"/>
    </source>
</evidence>
<keyword evidence="5" id="KW-0732">Signal</keyword>
<evidence type="ECO:0000256" key="1">
    <source>
        <dbReference type="ARBA" id="ARBA00022617"/>
    </source>
</evidence>
<evidence type="ECO:0000313" key="8">
    <source>
        <dbReference type="Proteomes" id="UP000234639"/>
    </source>
</evidence>
<name>A0A2I1NA68_9BACT</name>
<protein>
    <submittedName>
        <fullName evidence="7">Cytochrome C</fullName>
    </submittedName>
</protein>
<dbReference type="AlphaFoldDB" id="A0A2I1NA68"/>
<feature type="domain" description="Cytochrome c" evidence="6">
    <location>
        <begin position="18"/>
        <end position="106"/>
    </location>
</feature>
<evidence type="ECO:0000256" key="3">
    <source>
        <dbReference type="ARBA" id="ARBA00023004"/>
    </source>
</evidence>
<evidence type="ECO:0000256" key="4">
    <source>
        <dbReference type="PROSITE-ProRule" id="PRU00433"/>
    </source>
</evidence>
<dbReference type="Pfam" id="PF00034">
    <property type="entry name" value="Cytochrom_C"/>
    <property type="match status" value="1"/>
</dbReference>
<dbReference type="GO" id="GO:0046872">
    <property type="term" value="F:metal ion binding"/>
    <property type="evidence" value="ECO:0007669"/>
    <property type="project" value="UniProtKB-KW"/>
</dbReference>
<dbReference type="InterPro" id="IPR009056">
    <property type="entry name" value="Cyt_c-like_dom"/>
</dbReference>
<keyword evidence="2 4" id="KW-0479">Metal-binding</keyword>
<evidence type="ECO:0000256" key="5">
    <source>
        <dbReference type="SAM" id="SignalP"/>
    </source>
</evidence>
<organism evidence="7 8">
    <name type="scientific">Campylobacter ureolyticus</name>
    <dbReference type="NCBI Taxonomy" id="827"/>
    <lineage>
        <taxon>Bacteria</taxon>
        <taxon>Pseudomonadati</taxon>
        <taxon>Campylobacterota</taxon>
        <taxon>Epsilonproteobacteria</taxon>
        <taxon>Campylobacterales</taxon>
        <taxon>Campylobacteraceae</taxon>
        <taxon>Campylobacter</taxon>
    </lineage>
</organism>
<dbReference type="InterPro" id="IPR050597">
    <property type="entry name" value="Cytochrome_c_Oxidase_Subunit"/>
</dbReference>
<dbReference type="Proteomes" id="UP000234639">
    <property type="component" value="Unassembled WGS sequence"/>
</dbReference>
<dbReference type="PANTHER" id="PTHR33751">
    <property type="entry name" value="CBB3-TYPE CYTOCHROME C OXIDASE SUBUNIT FIXP"/>
    <property type="match status" value="1"/>
</dbReference>
<dbReference type="PROSITE" id="PS51007">
    <property type="entry name" value="CYTC"/>
    <property type="match status" value="1"/>
</dbReference>
<sequence>MKKLALSLVVLGVAFSGAFAADGATVYKKCIACHGPKAEKVYLNKIPALKTLDPEEMVQNMIKYKAGEMGENGKGLYNMGAIMKGQMSTLSEDDMKAVVEYIQTLK</sequence>
<proteinExistence type="predicted"/>
<comment type="caution">
    <text evidence="7">The sequence shown here is derived from an EMBL/GenBank/DDBJ whole genome shotgun (WGS) entry which is preliminary data.</text>
</comment>
<dbReference type="SUPFAM" id="SSF46626">
    <property type="entry name" value="Cytochrome c"/>
    <property type="match status" value="1"/>
</dbReference>
<keyword evidence="3 4" id="KW-0408">Iron</keyword>
<dbReference type="Gene3D" id="1.10.760.10">
    <property type="entry name" value="Cytochrome c-like domain"/>
    <property type="match status" value="1"/>
</dbReference>
<accession>A0A2I1NA68</accession>
<evidence type="ECO:0000313" key="7">
    <source>
        <dbReference type="EMBL" id="PKZ29245.1"/>
    </source>
</evidence>
<dbReference type="EMBL" id="PKHU01000004">
    <property type="protein sequence ID" value="PKZ29245.1"/>
    <property type="molecule type" value="Genomic_DNA"/>
</dbReference>
<dbReference type="RefSeq" id="WP_101637266.1">
    <property type="nucleotide sequence ID" value="NZ_PKHU01000004.1"/>
</dbReference>
<dbReference type="GO" id="GO:0020037">
    <property type="term" value="F:heme binding"/>
    <property type="evidence" value="ECO:0007669"/>
    <property type="project" value="InterPro"/>
</dbReference>
<evidence type="ECO:0000256" key="2">
    <source>
        <dbReference type="ARBA" id="ARBA00022723"/>
    </source>
</evidence>
<dbReference type="GO" id="GO:0009055">
    <property type="term" value="F:electron transfer activity"/>
    <property type="evidence" value="ECO:0007669"/>
    <property type="project" value="InterPro"/>
</dbReference>
<gene>
    <name evidence="7" type="ORF">CYJ41_05245</name>
</gene>
<dbReference type="InterPro" id="IPR036909">
    <property type="entry name" value="Cyt_c-like_dom_sf"/>
</dbReference>